<evidence type="ECO:0000313" key="2">
    <source>
        <dbReference type="Proteomes" id="UP001157379"/>
    </source>
</evidence>
<organism evidence="1 2">
    <name type="scientific">Bifidobacterium catenulatum subsp. kashiwanohense</name>
    <dbReference type="NCBI Taxonomy" id="630129"/>
    <lineage>
        <taxon>Bacteria</taxon>
        <taxon>Bacillati</taxon>
        <taxon>Actinomycetota</taxon>
        <taxon>Actinomycetes</taxon>
        <taxon>Bifidobacteriales</taxon>
        <taxon>Bifidobacteriaceae</taxon>
        <taxon>Bifidobacterium</taxon>
    </lineage>
</organism>
<reference evidence="1" key="1">
    <citation type="journal article" date="2023" name="Gut Microbes">
        <title>Characterization of Bifidobacterium kashiwanohense that utilizes both milk- and plant-derived oligosaccharides.</title>
        <authorList>
            <person name="Orihara K."/>
            <person name="Yahagi K."/>
            <person name="Saito Y."/>
            <person name="Watanabe Y."/>
            <person name="Sasai T."/>
            <person name="Hara T."/>
            <person name="Tsukuda N."/>
            <person name="Oki K."/>
            <person name="Fujimoto J."/>
            <person name="Matsuki T."/>
        </authorList>
    </citation>
    <scope>NUCLEOTIDE SEQUENCE</scope>
    <source>
        <strain evidence="1">YIT 13057</strain>
    </source>
</reference>
<dbReference type="Proteomes" id="UP001157379">
    <property type="component" value="Unassembled WGS sequence"/>
</dbReference>
<dbReference type="AlphaFoldDB" id="A0AAJ1UNV1"/>
<dbReference type="RefSeq" id="WP_077320925.1">
    <property type="nucleotide sequence ID" value="NZ_JAOPMD010000012.1"/>
</dbReference>
<reference evidence="1" key="2">
    <citation type="submission" date="2023-04" db="EMBL/GenBank/DDBJ databases">
        <authorList>
            <person name="Orihara K."/>
        </authorList>
    </citation>
    <scope>NUCLEOTIDE SEQUENCE</scope>
    <source>
        <strain evidence="1">YIT 13057</strain>
    </source>
</reference>
<evidence type="ECO:0000313" key="1">
    <source>
        <dbReference type="EMBL" id="MDH7899712.1"/>
    </source>
</evidence>
<gene>
    <name evidence="1" type="ORF">OB936_05750</name>
</gene>
<proteinExistence type="predicted"/>
<protein>
    <submittedName>
        <fullName evidence="1">Uncharacterized protein</fullName>
    </submittedName>
</protein>
<dbReference type="EMBL" id="JAOPMD010000012">
    <property type="protein sequence ID" value="MDH7899712.1"/>
    <property type="molecule type" value="Genomic_DNA"/>
</dbReference>
<accession>A0AAJ1UNV1</accession>
<name>A0AAJ1UNV1_9BIFI</name>
<comment type="caution">
    <text evidence="1">The sequence shown here is derived from an EMBL/GenBank/DDBJ whole genome shotgun (WGS) entry which is preliminary data.</text>
</comment>
<sequence length="151" mass="17425">MNWTEPSVLVAIAALLWNCVQQRQINKIRRSDRIAAQHLVATLDSESLRCIHFRNEGTMTLYRPKVDSDFFLSSGIPIANAEICLNIPPNTEAVFSLTNASDIPRLPDFLRIQWIEWTRLKKRTHYMSVSMVEVKRAYVERARSHEGQARS</sequence>